<dbReference type="RefSeq" id="WP_024564066.1">
    <property type="nucleotide sequence ID" value="NZ_CP007547.1"/>
</dbReference>
<dbReference type="PROSITE" id="PS01124">
    <property type="entry name" value="HTH_ARAC_FAMILY_2"/>
    <property type="match status" value="1"/>
</dbReference>
<dbReference type="PANTHER" id="PTHR43280">
    <property type="entry name" value="ARAC-FAMILY TRANSCRIPTIONAL REGULATOR"/>
    <property type="match status" value="1"/>
</dbReference>
<evidence type="ECO:0000256" key="1">
    <source>
        <dbReference type="ARBA" id="ARBA00023015"/>
    </source>
</evidence>
<evidence type="ECO:0000259" key="4">
    <source>
        <dbReference type="PROSITE" id="PS01124"/>
    </source>
</evidence>
<dbReference type="EMBL" id="CP007547">
    <property type="protein sequence ID" value="AIL46212.1"/>
    <property type="molecule type" value="Genomic_DNA"/>
</dbReference>
<keyword evidence="3" id="KW-0804">Transcription</keyword>
<dbReference type="InterPro" id="IPR009057">
    <property type="entry name" value="Homeodomain-like_sf"/>
</dbReference>
<evidence type="ECO:0000313" key="5">
    <source>
        <dbReference type="EMBL" id="AIL46212.1"/>
    </source>
</evidence>
<dbReference type="KEGG" id="eao:BD94_2437"/>
<name>A0A077EFK2_9FLAO</name>
<dbReference type="AlphaFoldDB" id="A0A077EFK2"/>
<dbReference type="GO" id="GO:0003700">
    <property type="term" value="F:DNA-binding transcription factor activity"/>
    <property type="evidence" value="ECO:0007669"/>
    <property type="project" value="InterPro"/>
</dbReference>
<organism evidence="5 6">
    <name type="scientific">Elizabethkingia anophelis NUHP1</name>
    <dbReference type="NCBI Taxonomy" id="1338011"/>
    <lineage>
        <taxon>Bacteria</taxon>
        <taxon>Pseudomonadati</taxon>
        <taxon>Bacteroidota</taxon>
        <taxon>Flavobacteriia</taxon>
        <taxon>Flavobacteriales</taxon>
        <taxon>Weeksellaceae</taxon>
        <taxon>Elizabethkingia</taxon>
    </lineage>
</organism>
<gene>
    <name evidence="5" type="ORF">BD94_2437</name>
</gene>
<feature type="domain" description="HTH araC/xylS-type" evidence="4">
    <location>
        <begin position="177"/>
        <end position="275"/>
    </location>
</feature>
<reference evidence="5" key="2">
    <citation type="journal article" date="2015" name="Genome Biol. Evol.">
        <title>Complete Genome Sequence and Transcriptomic Analysis of the Novel Pathogen Elizabethkingia anophelis in Response to Oxidative Stress.</title>
        <authorList>
            <person name="Li Y."/>
            <person name="Liu Y."/>
            <person name="Chew S.C."/>
            <person name="Tay M."/>
            <person name="Salido M.M."/>
            <person name="Teo J."/>
            <person name="Lauro F.M."/>
            <person name="Givskov M."/>
            <person name="Yang L."/>
        </authorList>
    </citation>
    <scope>NUCLEOTIDE SEQUENCE</scope>
    <source>
        <strain evidence="5">NUHP1</strain>
    </source>
</reference>
<keyword evidence="2" id="KW-0238">DNA-binding</keyword>
<dbReference type="Proteomes" id="UP000028933">
    <property type="component" value="Chromosome"/>
</dbReference>
<dbReference type="STRING" id="1338011.BD94_2437"/>
<evidence type="ECO:0000313" key="6">
    <source>
        <dbReference type="Proteomes" id="UP000028933"/>
    </source>
</evidence>
<protein>
    <submittedName>
        <fullName evidence="5">Transcriptional regulator, AraC family</fullName>
    </submittedName>
</protein>
<evidence type="ECO:0000256" key="3">
    <source>
        <dbReference type="ARBA" id="ARBA00023163"/>
    </source>
</evidence>
<sequence length="276" mass="32218">MEFHALKIFTEQNLQDSLTMGHPYHPNNPLFLFIKKGKMVIKEQVNIFELGKNSIILIDSRSVYEIMEVSEELEVKVLTYQRSFISKIGLKFNRLNIYHNIRMELRRGYTFTDREFEVFWDILKGIDYFLDEVGELEYAVESIESLFSAFIYNVSSFVMRNRKNTKGMMTRNQEIVLDFIGLVGQNYLSYKSVEFYAQNMMMSTRHLSSVIKAETGKTAGQMINEFIINEAKALLASTLKPVNEIASILNFSDQYSFSHFFKKHQGVSPTVYRSQF</sequence>
<reference evidence="5" key="1">
    <citation type="journal article" date="2013" name="Lancet">
        <title>First case of E anophelis outbreak in an intensive-care unit.</title>
        <authorList>
            <person name="Teo J."/>
            <person name="Tan S.Y."/>
            <person name="Tay M."/>
            <person name="Ding Y."/>
            <person name="Kjelleberg S."/>
            <person name="Givskov M."/>
            <person name="Lin R.T."/>
            <person name="Yang L."/>
        </authorList>
    </citation>
    <scope>NUCLEOTIDE SEQUENCE [LARGE SCALE GENOMIC DNA]</scope>
    <source>
        <strain evidence="5">NUHP1</strain>
    </source>
</reference>
<dbReference type="InterPro" id="IPR018060">
    <property type="entry name" value="HTH_AraC"/>
</dbReference>
<dbReference type="GO" id="GO:0043565">
    <property type="term" value="F:sequence-specific DNA binding"/>
    <property type="evidence" value="ECO:0007669"/>
    <property type="project" value="InterPro"/>
</dbReference>
<dbReference type="SUPFAM" id="SSF46689">
    <property type="entry name" value="Homeodomain-like"/>
    <property type="match status" value="1"/>
</dbReference>
<dbReference type="HOGENOM" id="CLU_000445_88_2_10"/>
<proteinExistence type="predicted"/>
<dbReference type="Pfam" id="PF12833">
    <property type="entry name" value="HTH_18"/>
    <property type="match status" value="1"/>
</dbReference>
<dbReference type="eggNOG" id="COG2207">
    <property type="taxonomic scope" value="Bacteria"/>
</dbReference>
<dbReference type="SMART" id="SM00342">
    <property type="entry name" value="HTH_ARAC"/>
    <property type="match status" value="1"/>
</dbReference>
<dbReference type="Gene3D" id="1.10.10.60">
    <property type="entry name" value="Homeodomain-like"/>
    <property type="match status" value="1"/>
</dbReference>
<accession>A0A077EFK2</accession>
<dbReference type="PANTHER" id="PTHR43280:SF32">
    <property type="entry name" value="TRANSCRIPTIONAL REGULATORY PROTEIN"/>
    <property type="match status" value="1"/>
</dbReference>
<evidence type="ECO:0000256" key="2">
    <source>
        <dbReference type="ARBA" id="ARBA00023125"/>
    </source>
</evidence>
<keyword evidence="1" id="KW-0805">Transcription regulation</keyword>